<organism evidence="2 3">
    <name type="scientific">Gordonia spumicola</name>
    <dbReference type="NCBI Taxonomy" id="589161"/>
    <lineage>
        <taxon>Bacteria</taxon>
        <taxon>Bacillati</taxon>
        <taxon>Actinomycetota</taxon>
        <taxon>Actinomycetes</taxon>
        <taxon>Mycobacteriales</taxon>
        <taxon>Gordoniaceae</taxon>
        <taxon>Gordonia</taxon>
    </lineage>
</organism>
<keyword evidence="3" id="KW-1185">Reference proteome</keyword>
<protein>
    <recommendedName>
        <fullName evidence="4">DUF998 domain-containing protein</fullName>
    </recommendedName>
</protein>
<evidence type="ECO:0008006" key="4">
    <source>
        <dbReference type="Google" id="ProtNLM"/>
    </source>
</evidence>
<evidence type="ECO:0000313" key="3">
    <source>
        <dbReference type="Proteomes" id="UP000444960"/>
    </source>
</evidence>
<reference evidence="3" key="1">
    <citation type="submission" date="2019-06" db="EMBL/GenBank/DDBJ databases">
        <title>Gordonia isolated from sludge of a wastewater treatment plant.</title>
        <authorList>
            <person name="Tamura T."/>
            <person name="Aoyama K."/>
            <person name="Kang Y."/>
            <person name="Saito S."/>
            <person name="Akiyama N."/>
            <person name="Yazawa K."/>
            <person name="Gonoi T."/>
            <person name="Mikami Y."/>
        </authorList>
    </citation>
    <scope>NUCLEOTIDE SEQUENCE [LARGE SCALE GENOMIC DNA]</scope>
    <source>
        <strain evidence="3">NBRC 107696</strain>
    </source>
</reference>
<feature type="transmembrane region" description="Helical" evidence="1">
    <location>
        <begin position="95"/>
        <end position="113"/>
    </location>
</feature>
<gene>
    <name evidence="2" type="ORF">nbrc107696_19860</name>
</gene>
<dbReference type="RefSeq" id="WP_161895318.1">
    <property type="nucleotide sequence ID" value="NZ_BJOV01000003.1"/>
</dbReference>
<sequence length="147" mass="14899">MIVNPAHGSSLSTAFRVDVVVALVGAVTAAGAHLLPWYASAIRPASTVDGFGRASDPGVMQHANHLQWMIGVGVVGALILLVVRVCGGSDDAWRHAATVVAALSGVGALFAVLAVPDDMVRADGLWIAATGAAVTAVGTLLLRRNLA</sequence>
<name>A0A7I9V8W8_9ACTN</name>
<keyword evidence="1" id="KW-0472">Membrane</keyword>
<keyword evidence="1" id="KW-1133">Transmembrane helix</keyword>
<comment type="caution">
    <text evidence="2">The sequence shown here is derived from an EMBL/GenBank/DDBJ whole genome shotgun (WGS) entry which is preliminary data.</text>
</comment>
<feature type="transmembrane region" description="Helical" evidence="1">
    <location>
        <begin position="65"/>
        <end position="83"/>
    </location>
</feature>
<keyword evidence="1" id="KW-0812">Transmembrane</keyword>
<evidence type="ECO:0000256" key="1">
    <source>
        <dbReference type="SAM" id="Phobius"/>
    </source>
</evidence>
<proteinExistence type="predicted"/>
<dbReference type="OrthoDB" id="9986333at2"/>
<dbReference type="AlphaFoldDB" id="A0A7I9V8W8"/>
<dbReference type="EMBL" id="BJOV01000003">
    <property type="protein sequence ID" value="GEE01540.1"/>
    <property type="molecule type" value="Genomic_DNA"/>
</dbReference>
<evidence type="ECO:0000313" key="2">
    <source>
        <dbReference type="EMBL" id="GEE01540.1"/>
    </source>
</evidence>
<accession>A0A7I9V8W8</accession>
<dbReference type="Proteomes" id="UP000444960">
    <property type="component" value="Unassembled WGS sequence"/>
</dbReference>
<feature type="transmembrane region" description="Helical" evidence="1">
    <location>
        <begin position="125"/>
        <end position="142"/>
    </location>
</feature>